<evidence type="ECO:0000256" key="16">
    <source>
        <dbReference type="ARBA" id="ARBA00052780"/>
    </source>
</evidence>
<comment type="catalytic activity">
    <reaction evidence="12">
        <text>a 1,2-diacyl-sn-glycero-3-phospho-(1'-sn-glycero-3'-phosphate) + H2O = a 1,2-diacyl-sn-glycero-3-phospho-(1'-sn-glycerol) + phosphate</text>
        <dbReference type="Rhea" id="RHEA:33751"/>
        <dbReference type="ChEBI" id="CHEBI:15377"/>
        <dbReference type="ChEBI" id="CHEBI:43474"/>
        <dbReference type="ChEBI" id="CHEBI:60110"/>
        <dbReference type="ChEBI" id="CHEBI:64716"/>
        <dbReference type="EC" id="3.1.3.27"/>
    </reaction>
    <physiologicalReaction direction="left-to-right" evidence="12">
        <dbReference type="Rhea" id="RHEA:33752"/>
    </physiologicalReaction>
</comment>
<evidence type="ECO:0000256" key="10">
    <source>
        <dbReference type="ARBA" id="ARBA00024192"/>
    </source>
</evidence>
<dbReference type="GeneID" id="6752915"/>
<dbReference type="HOGENOM" id="CLU_047330_0_1_1"/>
<dbReference type="SUPFAM" id="SSF52799">
    <property type="entry name" value="(Phosphotyrosine protein) phosphatases II"/>
    <property type="match status" value="1"/>
</dbReference>
<evidence type="ECO:0000256" key="13">
    <source>
        <dbReference type="ARBA" id="ARBA00051818"/>
    </source>
</evidence>
<comment type="catalytic activity">
    <reaction evidence="13">
        <text>a 1-acyl-2-hexanoyl-sn-glycero-3-phospho-(1D-myo-inositol-5-phosphate) + H2O = a 1-acyl-2-hexanoyl-sn-glycero-3-phospho-(1D-myo-inositol) + phosphate</text>
        <dbReference type="Rhea" id="RHEA:42320"/>
        <dbReference type="ChEBI" id="CHEBI:15377"/>
        <dbReference type="ChEBI" id="CHEBI:43474"/>
        <dbReference type="ChEBI" id="CHEBI:78930"/>
        <dbReference type="ChEBI" id="CHEBI:78931"/>
    </reaction>
    <physiologicalReaction direction="left-to-right" evidence="13">
        <dbReference type="Rhea" id="RHEA:42321"/>
    </physiologicalReaction>
</comment>
<dbReference type="GO" id="GO:0016020">
    <property type="term" value="C:membrane"/>
    <property type="evidence" value="ECO:0007669"/>
    <property type="project" value="UniProtKB-SubCell"/>
</dbReference>
<name>B3RTQ1_TRIAD</name>
<dbReference type="PhylomeDB" id="B3RTQ1"/>
<comment type="pathway">
    <text evidence="10">Phospholipid metabolism; phosphatidylglycerol biosynthesis; phosphatidylglycerol from CDP-diacylglycerol: step 2/2.</text>
</comment>
<sequence length="191" mass="22407">MEPLKARLFYYPTLIWNVARKSDARRWYDRVDENILIGALPFRSHANELVKQENVRGVVTMNENYETRFVSPNQQEWGALGVKQLRLSTVDFYQSPSVERVEEAINFIDDVNKNGCSVYVHCKAGRGRSATVVLCYIMKHYRYDPFHALQFLKTKRSHIKLCEAQQLTVNHYYKKLSENLEKQCNPQNAEE</sequence>
<comment type="catalytic activity">
    <reaction evidence="15">
        <text>1,2-di-(9Z-octadecenoyl)-sn-glycero-3-phospho-(1'-sn-glycerol-3'-phosphate) + H2O = 1,2-di-(9Z-octadecenoyl)-sn-glycero-3-phospho-(1'-sn-glycerol) + phosphate</text>
        <dbReference type="Rhea" id="RHEA:42304"/>
        <dbReference type="ChEBI" id="CHEBI:15377"/>
        <dbReference type="ChEBI" id="CHEBI:43474"/>
        <dbReference type="ChEBI" id="CHEBI:75163"/>
        <dbReference type="ChEBI" id="CHEBI:78907"/>
    </reaction>
    <physiologicalReaction direction="left-to-right" evidence="15">
        <dbReference type="Rhea" id="RHEA:42305"/>
    </physiologicalReaction>
</comment>
<dbReference type="Proteomes" id="UP000009022">
    <property type="component" value="Unassembled WGS sequence"/>
</dbReference>
<dbReference type="SMART" id="SM00404">
    <property type="entry name" value="PTPc_motif"/>
    <property type="match status" value="1"/>
</dbReference>
<evidence type="ECO:0000256" key="12">
    <source>
        <dbReference type="ARBA" id="ARBA00050944"/>
    </source>
</evidence>
<dbReference type="RefSeq" id="XP_002112204.1">
    <property type="nucleotide sequence ID" value="XM_002112168.1"/>
</dbReference>
<evidence type="ECO:0000256" key="5">
    <source>
        <dbReference type="ARBA" id="ARBA00022912"/>
    </source>
</evidence>
<dbReference type="SMART" id="SM00195">
    <property type="entry name" value="DSPc"/>
    <property type="match status" value="1"/>
</dbReference>
<feature type="domain" description="Tyrosine specific protein phosphatases" evidence="19">
    <location>
        <begin position="102"/>
        <end position="167"/>
    </location>
</feature>
<dbReference type="InterPro" id="IPR016130">
    <property type="entry name" value="Tyr_Pase_AS"/>
</dbReference>
<dbReference type="KEGG" id="tad:TRIADDRAFT_56005"/>
<dbReference type="InterPro" id="IPR029021">
    <property type="entry name" value="Prot-tyrosine_phosphatase-like"/>
</dbReference>
<dbReference type="GO" id="GO:0004721">
    <property type="term" value="F:phosphoprotein phosphatase activity"/>
    <property type="evidence" value="ECO:0007669"/>
    <property type="project" value="UniProtKB-KW"/>
</dbReference>
<dbReference type="AlphaFoldDB" id="B3RTQ1"/>
<dbReference type="GO" id="GO:0008654">
    <property type="term" value="P:phospholipid biosynthetic process"/>
    <property type="evidence" value="ECO:0007669"/>
    <property type="project" value="UniProtKB-KW"/>
</dbReference>
<keyword evidence="4" id="KW-0378">Hydrolase</keyword>
<dbReference type="InterPro" id="IPR042165">
    <property type="entry name" value="PTPMT1"/>
</dbReference>
<dbReference type="EMBL" id="DS985244">
    <property type="protein sequence ID" value="EDV26171.1"/>
    <property type="molecule type" value="Genomic_DNA"/>
</dbReference>
<keyword evidence="6" id="KW-0443">Lipid metabolism</keyword>
<evidence type="ECO:0000256" key="8">
    <source>
        <dbReference type="ARBA" id="ARBA00023209"/>
    </source>
</evidence>
<dbReference type="InterPro" id="IPR020422">
    <property type="entry name" value="TYR_PHOSPHATASE_DUAL_dom"/>
</dbReference>
<keyword evidence="8" id="KW-0594">Phospholipid biosynthesis</keyword>
<dbReference type="InterPro" id="IPR000387">
    <property type="entry name" value="Tyr_Pase_dom"/>
</dbReference>
<accession>B3RTQ1</accession>
<dbReference type="PANTHER" id="PTHR46712">
    <property type="entry name" value="PHOSPHATIDYLGLYCEROPHOSPHATASE AND PROTEIN-TYROSINE PHOSPHATASE 1"/>
    <property type="match status" value="1"/>
</dbReference>
<dbReference type="OMA" id="CCSPEEW"/>
<dbReference type="PROSITE" id="PS50054">
    <property type="entry name" value="TYR_PHOSPHATASE_DUAL"/>
    <property type="match status" value="1"/>
</dbReference>
<dbReference type="InterPro" id="IPR003595">
    <property type="entry name" value="Tyr_Pase_cat"/>
</dbReference>
<dbReference type="Pfam" id="PF00782">
    <property type="entry name" value="DSPc"/>
    <property type="match status" value="1"/>
</dbReference>
<evidence type="ECO:0000256" key="9">
    <source>
        <dbReference type="ARBA" id="ARBA00023264"/>
    </source>
</evidence>
<comment type="catalytic activity">
    <reaction evidence="14">
        <text>1,2-dibutyryl-sn-glycero-3-phospho-(1D-myo-inositol-5-phosphate) + H2O = 1,2-dibutyryl-sn-glycero-3-phospho-(1D-myo-inositol) + phosphate</text>
        <dbReference type="Rhea" id="RHEA:42584"/>
        <dbReference type="ChEBI" id="CHEBI:15377"/>
        <dbReference type="ChEBI" id="CHEBI:43474"/>
        <dbReference type="ChEBI" id="CHEBI:82605"/>
        <dbReference type="ChEBI" id="CHEBI:82606"/>
    </reaction>
    <physiologicalReaction direction="left-to-right" evidence="14">
        <dbReference type="Rhea" id="RHEA:42585"/>
    </physiologicalReaction>
</comment>
<dbReference type="Gene3D" id="3.90.190.10">
    <property type="entry name" value="Protein tyrosine phosphatase superfamily"/>
    <property type="match status" value="1"/>
</dbReference>
<dbReference type="FunCoup" id="B3RTQ1">
    <property type="interactions" value="201"/>
</dbReference>
<evidence type="ECO:0000313" key="20">
    <source>
        <dbReference type="EMBL" id="EDV26171.1"/>
    </source>
</evidence>
<evidence type="ECO:0000256" key="17">
    <source>
        <dbReference type="ARBA" id="ARBA00069309"/>
    </source>
</evidence>
<evidence type="ECO:0000256" key="7">
    <source>
        <dbReference type="ARBA" id="ARBA00023136"/>
    </source>
</evidence>
<evidence type="ECO:0000259" key="18">
    <source>
        <dbReference type="PROSITE" id="PS50054"/>
    </source>
</evidence>
<dbReference type="GO" id="GO:0008962">
    <property type="term" value="F:phosphatidylglycerophosphatase activity"/>
    <property type="evidence" value="ECO:0007669"/>
    <property type="project" value="UniProtKB-EC"/>
</dbReference>
<proteinExistence type="predicted"/>
<dbReference type="OrthoDB" id="273181at2759"/>
<evidence type="ECO:0000256" key="1">
    <source>
        <dbReference type="ARBA" id="ARBA00004370"/>
    </source>
</evidence>
<dbReference type="STRING" id="10228.B3RTQ1"/>
<gene>
    <name evidence="20" type="ORF">TRIADDRAFT_56005</name>
</gene>
<keyword evidence="5" id="KW-0904">Protein phosphatase</keyword>
<feature type="domain" description="Tyrosine-protein phosphatase" evidence="18">
    <location>
        <begin position="27"/>
        <end position="178"/>
    </location>
</feature>
<dbReference type="CDD" id="cd14524">
    <property type="entry name" value="PTPMT1"/>
    <property type="match status" value="1"/>
</dbReference>
<evidence type="ECO:0000256" key="6">
    <source>
        <dbReference type="ARBA" id="ARBA00023098"/>
    </source>
</evidence>
<dbReference type="EC" id="3.1.3.27" evidence="11"/>
<keyword evidence="9" id="KW-1208">Phospholipid metabolism</keyword>
<dbReference type="PANTHER" id="PTHR46712:SF1">
    <property type="entry name" value="PHOSPHATIDYLGLYCEROPHOSPHATASE AND PROTEIN-TYROSINE PHOSPHATASE 1"/>
    <property type="match status" value="1"/>
</dbReference>
<dbReference type="InParanoid" id="B3RTQ1"/>
<reference evidence="20 21" key="1">
    <citation type="journal article" date="2008" name="Nature">
        <title>The Trichoplax genome and the nature of placozoans.</title>
        <authorList>
            <person name="Srivastava M."/>
            <person name="Begovic E."/>
            <person name="Chapman J."/>
            <person name="Putnam N.H."/>
            <person name="Hellsten U."/>
            <person name="Kawashima T."/>
            <person name="Kuo A."/>
            <person name="Mitros T."/>
            <person name="Salamov A."/>
            <person name="Carpenter M.L."/>
            <person name="Signorovitch A.Y."/>
            <person name="Moreno M.A."/>
            <person name="Kamm K."/>
            <person name="Grimwood J."/>
            <person name="Schmutz J."/>
            <person name="Shapiro H."/>
            <person name="Grigoriev I.V."/>
            <person name="Buss L.W."/>
            <person name="Schierwater B."/>
            <person name="Dellaporta S.L."/>
            <person name="Rokhsar D.S."/>
        </authorList>
    </citation>
    <scope>NUCLEOTIDE SEQUENCE [LARGE SCALE GENOMIC DNA]</scope>
    <source>
        <strain evidence="20 21">Grell-BS-1999</strain>
    </source>
</reference>
<organism evidence="20 21">
    <name type="scientific">Trichoplax adhaerens</name>
    <name type="common">Trichoplax reptans</name>
    <dbReference type="NCBI Taxonomy" id="10228"/>
    <lineage>
        <taxon>Eukaryota</taxon>
        <taxon>Metazoa</taxon>
        <taxon>Placozoa</taxon>
        <taxon>Uniplacotomia</taxon>
        <taxon>Trichoplacea</taxon>
        <taxon>Trichoplacidae</taxon>
        <taxon>Trichoplax</taxon>
    </lineage>
</organism>
<evidence type="ECO:0000313" key="21">
    <source>
        <dbReference type="Proteomes" id="UP000009022"/>
    </source>
</evidence>
<evidence type="ECO:0000256" key="14">
    <source>
        <dbReference type="ARBA" id="ARBA00052505"/>
    </source>
</evidence>
<evidence type="ECO:0000256" key="11">
    <source>
        <dbReference type="ARBA" id="ARBA00024224"/>
    </source>
</evidence>
<dbReference type="InterPro" id="IPR000340">
    <property type="entry name" value="Dual-sp_phosphatase_cat-dom"/>
</dbReference>
<evidence type="ECO:0000256" key="4">
    <source>
        <dbReference type="ARBA" id="ARBA00022801"/>
    </source>
</evidence>
<keyword evidence="21" id="KW-1185">Reference proteome</keyword>
<dbReference type="PROSITE" id="PS00383">
    <property type="entry name" value="TYR_PHOSPHATASE_1"/>
    <property type="match status" value="1"/>
</dbReference>
<dbReference type="InterPro" id="IPR044596">
    <property type="entry name" value="PTPMT1-like"/>
</dbReference>
<comment type="catalytic activity">
    <reaction evidence="16">
        <text>1,2-dioctanoyl-sn-glycero-3-phospho-(1D-myo-inositol-5-phosphate) + H2O = 1,2-dioctanoyl-sn-glycero-3-phospho-(1D-myo-inositol) + phosphate</text>
        <dbReference type="Rhea" id="RHEA:42308"/>
        <dbReference type="ChEBI" id="CHEBI:15377"/>
        <dbReference type="ChEBI" id="CHEBI:43474"/>
        <dbReference type="ChEBI" id="CHEBI:65221"/>
        <dbReference type="ChEBI" id="CHEBI:78911"/>
    </reaction>
    <physiologicalReaction direction="left-to-right" evidence="16">
        <dbReference type="Rhea" id="RHEA:42309"/>
    </physiologicalReaction>
</comment>
<evidence type="ECO:0000259" key="19">
    <source>
        <dbReference type="PROSITE" id="PS50056"/>
    </source>
</evidence>
<protein>
    <recommendedName>
        <fullName evidence="17">Phosphatidylglycerophosphatase and protein-tyrosine phosphatase 1</fullName>
        <ecNumber evidence="11">3.1.3.27</ecNumber>
    </recommendedName>
</protein>
<dbReference type="eggNOG" id="KOG1719">
    <property type="taxonomic scope" value="Eukaryota"/>
</dbReference>
<dbReference type="GO" id="GO:0005737">
    <property type="term" value="C:cytoplasm"/>
    <property type="evidence" value="ECO:0007669"/>
    <property type="project" value="UniProtKB-ARBA"/>
</dbReference>
<keyword evidence="3" id="KW-0444">Lipid biosynthesis</keyword>
<dbReference type="CTD" id="6752915"/>
<evidence type="ECO:0000256" key="15">
    <source>
        <dbReference type="ARBA" id="ARBA00052632"/>
    </source>
</evidence>
<dbReference type="FunFam" id="3.90.190.10:FF:000060">
    <property type="entry name" value="Phosphatidylglycerophosphatase and protein-tyrosine phosphatase 1"/>
    <property type="match status" value="1"/>
</dbReference>
<evidence type="ECO:0000256" key="3">
    <source>
        <dbReference type="ARBA" id="ARBA00022516"/>
    </source>
</evidence>
<comment type="subcellular location">
    <subcellularLocation>
        <location evidence="1">Membrane</location>
    </subcellularLocation>
</comment>
<keyword evidence="7" id="KW-0472">Membrane</keyword>
<comment type="pathway">
    <text evidence="2">Lipid metabolism.</text>
</comment>
<evidence type="ECO:0000256" key="2">
    <source>
        <dbReference type="ARBA" id="ARBA00005189"/>
    </source>
</evidence>
<dbReference type="PROSITE" id="PS50056">
    <property type="entry name" value="TYR_PHOSPHATASE_2"/>
    <property type="match status" value="1"/>
</dbReference>